<organism evidence="1 2">
    <name type="scientific">Branchiostoma lanceolatum</name>
    <name type="common">Common lancelet</name>
    <name type="synonym">Amphioxus lanceolatum</name>
    <dbReference type="NCBI Taxonomy" id="7740"/>
    <lineage>
        <taxon>Eukaryota</taxon>
        <taxon>Metazoa</taxon>
        <taxon>Chordata</taxon>
        <taxon>Cephalochordata</taxon>
        <taxon>Leptocardii</taxon>
        <taxon>Amphioxiformes</taxon>
        <taxon>Branchiostomatidae</taxon>
        <taxon>Branchiostoma</taxon>
    </lineage>
</organism>
<keyword evidence="2" id="KW-1185">Reference proteome</keyword>
<accession>A0A8K0EBB6</accession>
<name>A0A8K0EBB6_BRALA</name>
<evidence type="ECO:0000313" key="2">
    <source>
        <dbReference type="Proteomes" id="UP000838412"/>
    </source>
</evidence>
<gene>
    <name evidence="1" type="primary">Hypp7781</name>
    <name evidence="1" type="ORF">BLAG_LOCUS8696</name>
</gene>
<sequence>MIGRREDPLRETSKVVPSKFSVASRWSRLIRATTPVDHCNRGSIACENPSLSLIVKLRIANHSLLLAVSRTGR</sequence>
<evidence type="ECO:0000313" key="1">
    <source>
        <dbReference type="EMBL" id="CAH1246804.1"/>
    </source>
</evidence>
<dbReference type="AlphaFoldDB" id="A0A8K0EBB6"/>
<reference evidence="1" key="1">
    <citation type="submission" date="2022-01" db="EMBL/GenBank/DDBJ databases">
        <authorList>
            <person name="Braso-Vives M."/>
        </authorList>
    </citation>
    <scope>NUCLEOTIDE SEQUENCE</scope>
</reference>
<protein>
    <submittedName>
        <fullName evidence="1">Hypp7781 protein</fullName>
    </submittedName>
</protein>
<dbReference type="EMBL" id="OV696700">
    <property type="protein sequence ID" value="CAH1246804.1"/>
    <property type="molecule type" value="Genomic_DNA"/>
</dbReference>
<dbReference type="Proteomes" id="UP000838412">
    <property type="component" value="Chromosome 15"/>
</dbReference>
<proteinExistence type="predicted"/>